<proteinExistence type="predicted"/>
<gene>
    <name evidence="2" type="ORF">K466DRAFT_663637</name>
</gene>
<name>A0A5C3PEE5_9APHY</name>
<keyword evidence="3" id="KW-1185">Reference proteome</keyword>
<dbReference type="InParanoid" id="A0A5C3PEE5"/>
<sequence>MNDAPFTRLPLPLEVWYLVIEHLHSDTRSLKNCSLVCKAWRRRSQPCLFDVLSHSPREDPVDDPGLKVTSRPAVPQDHMPEDSPPRTLHGLASFLSASPHIARHVTIFIHDLSRSNSRNLSLPMLQAVLVRLPKLRNLRLKAVHFLDERARDGMEDEASLSPALTATCPLRPLTELHLSRCQFTVSSFYRLMRLFPSVVHLWFGAKLHHSAFDEAGAIKPSEAGLAPTGLQVNSLTITASRPALVQYFMVNVPTMAKSITWFSLYTSARYTPAIISSLLAHMPFLCRLDLVGYVADDIDRIQSEDDEGLNALRLTQCKHLKTLTFTPLAHDGPWEFELPQLLNWFMTVDLPGSVLELRFHVTTGPLNLYDLQSSTDIRTLWAQLDTRTASTPAQVHFSFQAVDLAELVIPAQAEVDMLRHFLEAALPRVTKQGRLAVMPK</sequence>
<evidence type="ECO:0000256" key="1">
    <source>
        <dbReference type="SAM" id="MobiDB-lite"/>
    </source>
</evidence>
<dbReference type="SUPFAM" id="SSF52047">
    <property type="entry name" value="RNI-like"/>
    <property type="match status" value="1"/>
</dbReference>
<accession>A0A5C3PEE5</accession>
<feature type="region of interest" description="Disordered" evidence="1">
    <location>
        <begin position="56"/>
        <end position="84"/>
    </location>
</feature>
<dbReference type="EMBL" id="ML211192">
    <property type="protein sequence ID" value="TFK86600.1"/>
    <property type="molecule type" value="Genomic_DNA"/>
</dbReference>
<evidence type="ECO:0008006" key="4">
    <source>
        <dbReference type="Google" id="ProtNLM"/>
    </source>
</evidence>
<dbReference type="InterPro" id="IPR032675">
    <property type="entry name" value="LRR_dom_sf"/>
</dbReference>
<dbReference type="AlphaFoldDB" id="A0A5C3PEE5"/>
<organism evidence="2 3">
    <name type="scientific">Polyporus arcularius HHB13444</name>
    <dbReference type="NCBI Taxonomy" id="1314778"/>
    <lineage>
        <taxon>Eukaryota</taxon>
        <taxon>Fungi</taxon>
        <taxon>Dikarya</taxon>
        <taxon>Basidiomycota</taxon>
        <taxon>Agaricomycotina</taxon>
        <taxon>Agaricomycetes</taxon>
        <taxon>Polyporales</taxon>
        <taxon>Polyporaceae</taxon>
        <taxon>Polyporus</taxon>
    </lineage>
</organism>
<protein>
    <recommendedName>
        <fullName evidence="4">F-box domain-containing protein</fullName>
    </recommendedName>
</protein>
<reference evidence="2 3" key="1">
    <citation type="journal article" date="2019" name="Nat. Ecol. Evol.">
        <title>Megaphylogeny resolves global patterns of mushroom evolution.</title>
        <authorList>
            <person name="Varga T."/>
            <person name="Krizsan K."/>
            <person name="Foldi C."/>
            <person name="Dima B."/>
            <person name="Sanchez-Garcia M."/>
            <person name="Sanchez-Ramirez S."/>
            <person name="Szollosi G.J."/>
            <person name="Szarkandi J.G."/>
            <person name="Papp V."/>
            <person name="Albert L."/>
            <person name="Andreopoulos W."/>
            <person name="Angelini C."/>
            <person name="Antonin V."/>
            <person name="Barry K.W."/>
            <person name="Bougher N.L."/>
            <person name="Buchanan P."/>
            <person name="Buyck B."/>
            <person name="Bense V."/>
            <person name="Catcheside P."/>
            <person name="Chovatia M."/>
            <person name="Cooper J."/>
            <person name="Damon W."/>
            <person name="Desjardin D."/>
            <person name="Finy P."/>
            <person name="Geml J."/>
            <person name="Haridas S."/>
            <person name="Hughes K."/>
            <person name="Justo A."/>
            <person name="Karasinski D."/>
            <person name="Kautmanova I."/>
            <person name="Kiss B."/>
            <person name="Kocsube S."/>
            <person name="Kotiranta H."/>
            <person name="LaButti K.M."/>
            <person name="Lechner B.E."/>
            <person name="Liimatainen K."/>
            <person name="Lipzen A."/>
            <person name="Lukacs Z."/>
            <person name="Mihaltcheva S."/>
            <person name="Morgado L.N."/>
            <person name="Niskanen T."/>
            <person name="Noordeloos M.E."/>
            <person name="Ohm R.A."/>
            <person name="Ortiz-Santana B."/>
            <person name="Ovrebo C."/>
            <person name="Racz N."/>
            <person name="Riley R."/>
            <person name="Savchenko A."/>
            <person name="Shiryaev A."/>
            <person name="Soop K."/>
            <person name="Spirin V."/>
            <person name="Szebenyi C."/>
            <person name="Tomsovsky M."/>
            <person name="Tulloss R.E."/>
            <person name="Uehling J."/>
            <person name="Grigoriev I.V."/>
            <person name="Vagvolgyi C."/>
            <person name="Papp T."/>
            <person name="Martin F.M."/>
            <person name="Miettinen O."/>
            <person name="Hibbett D.S."/>
            <person name="Nagy L.G."/>
        </authorList>
    </citation>
    <scope>NUCLEOTIDE SEQUENCE [LARGE SCALE GENOMIC DNA]</scope>
    <source>
        <strain evidence="2 3">HHB13444</strain>
    </source>
</reference>
<evidence type="ECO:0000313" key="3">
    <source>
        <dbReference type="Proteomes" id="UP000308197"/>
    </source>
</evidence>
<dbReference type="SUPFAM" id="SSF81383">
    <property type="entry name" value="F-box domain"/>
    <property type="match status" value="1"/>
</dbReference>
<dbReference type="Proteomes" id="UP000308197">
    <property type="component" value="Unassembled WGS sequence"/>
</dbReference>
<evidence type="ECO:0000313" key="2">
    <source>
        <dbReference type="EMBL" id="TFK86600.1"/>
    </source>
</evidence>
<dbReference type="Gene3D" id="3.80.10.10">
    <property type="entry name" value="Ribonuclease Inhibitor"/>
    <property type="match status" value="1"/>
</dbReference>
<dbReference type="InterPro" id="IPR036047">
    <property type="entry name" value="F-box-like_dom_sf"/>
</dbReference>